<keyword evidence="4" id="KW-1185">Reference proteome</keyword>
<dbReference type="InterPro" id="IPR025098">
    <property type="entry name" value="DUF4013"/>
</dbReference>
<evidence type="ECO:0000313" key="4">
    <source>
        <dbReference type="Proteomes" id="UP001529256"/>
    </source>
</evidence>
<keyword evidence="2" id="KW-1133">Transmembrane helix</keyword>
<evidence type="ECO:0000256" key="2">
    <source>
        <dbReference type="SAM" id="Phobius"/>
    </source>
</evidence>
<accession>A0ABT7V2H9</accession>
<dbReference type="EMBL" id="JAUDEA010000004">
    <property type="protein sequence ID" value="MDM8270799.1"/>
    <property type="molecule type" value="Genomic_DNA"/>
</dbReference>
<feature type="transmembrane region" description="Helical" evidence="2">
    <location>
        <begin position="86"/>
        <end position="110"/>
    </location>
</feature>
<comment type="caution">
    <text evidence="3">The sequence shown here is derived from an EMBL/GenBank/DDBJ whole genome shotgun (WGS) entry which is preliminary data.</text>
</comment>
<feature type="transmembrane region" description="Helical" evidence="2">
    <location>
        <begin position="233"/>
        <end position="259"/>
    </location>
</feature>
<reference evidence="3 4" key="1">
    <citation type="submission" date="2023-06" db="EMBL/GenBank/DDBJ databases">
        <title>Identification and characterization of horizontal gene transfer across gut microbiota members of farm animals based on homology search.</title>
        <authorList>
            <person name="Schwarzerova J."/>
            <person name="Nykrynova M."/>
            <person name="Jureckova K."/>
            <person name="Cejkova D."/>
            <person name="Rychlik I."/>
        </authorList>
    </citation>
    <scope>NUCLEOTIDE SEQUENCE [LARGE SCALE GENOMIC DNA]</scope>
    <source>
        <strain evidence="3 4">153_Feed</strain>
    </source>
</reference>
<protein>
    <submittedName>
        <fullName evidence="3">DUF4013 domain-containing protein</fullName>
    </submittedName>
</protein>
<feature type="region of interest" description="Disordered" evidence="1">
    <location>
        <begin position="272"/>
        <end position="374"/>
    </location>
</feature>
<evidence type="ECO:0000256" key="1">
    <source>
        <dbReference type="SAM" id="MobiDB-lite"/>
    </source>
</evidence>
<keyword evidence="2" id="KW-0812">Transmembrane</keyword>
<proteinExistence type="predicted"/>
<gene>
    <name evidence="3" type="ORF">QUW25_03770</name>
</gene>
<dbReference type="Pfam" id="PF13197">
    <property type="entry name" value="DUF4013"/>
    <property type="match status" value="1"/>
</dbReference>
<reference evidence="4" key="2">
    <citation type="submission" date="2023-06" db="EMBL/GenBank/DDBJ databases">
        <title>Identification and characterization of horizontal gene transfer across gut microbiota members of farm animals based on homology search.</title>
        <authorList>
            <person name="Zeman M."/>
            <person name="Kubasova T."/>
            <person name="Jahodarova E."/>
            <person name="Nykrynova M."/>
            <person name="Rychlik I."/>
        </authorList>
    </citation>
    <scope>NUCLEOTIDE SEQUENCE [LARGE SCALE GENOMIC DNA]</scope>
    <source>
        <strain evidence="4">153_Feed</strain>
    </source>
</reference>
<feature type="transmembrane region" description="Helical" evidence="2">
    <location>
        <begin position="33"/>
        <end position="55"/>
    </location>
</feature>
<feature type="transmembrane region" description="Helical" evidence="2">
    <location>
        <begin position="116"/>
        <end position="138"/>
    </location>
</feature>
<feature type="compositionally biased region" description="Basic and acidic residues" evidence="1">
    <location>
        <begin position="306"/>
        <end position="316"/>
    </location>
</feature>
<name>A0ABT7V2H9_9ACTN</name>
<organism evidence="3 4">
    <name type="scientific">Thermophilibacter provencensis</name>
    <dbReference type="NCBI Taxonomy" id="1852386"/>
    <lineage>
        <taxon>Bacteria</taxon>
        <taxon>Bacillati</taxon>
        <taxon>Actinomycetota</taxon>
        <taxon>Coriobacteriia</taxon>
        <taxon>Coriobacteriales</taxon>
        <taxon>Atopobiaceae</taxon>
        <taxon>Thermophilibacter</taxon>
    </lineage>
</organism>
<evidence type="ECO:0000313" key="3">
    <source>
        <dbReference type="EMBL" id="MDM8270799.1"/>
    </source>
</evidence>
<sequence length="374" mass="40352">MVSETELEGFRKDRYFARSWALLTRDRGWIKPVLVMTVALFVPIVGLFGVVGYALEWARLTAWNINASPKQKGVRVGECIGSGARAFVISLVWGIIAGIIMGILGAIPLIGGLLTFVWSMANILFGVVVLVAALRATIYKRLRAGFRLSAIRHMLSHDTSGILRIFGLGLMGALIMGIVASIITLCALISTIPQLLVTAEYLSSYGAIISSSMQTRIILEMVFSMIGSALPSLVVLGVISSFMYVVMTLLVTTAVGLWMRQFDVPSWGRDEDPLPSPVMDPRDAAPQGGSWQAPYDIPVDPQPRAAHQDAAEKDVAPEPPAPAQDSPVPAEPRPDVPAEDPVETDRQDVPAELPAAKPQDDQPTPFSAEDPSAR</sequence>
<reference evidence="3 4" key="3">
    <citation type="submission" date="2023-06" db="EMBL/GenBank/DDBJ databases">
        <authorList>
            <person name="Zeman M."/>
            <person name="Kubasova T."/>
            <person name="Jahodarova E."/>
            <person name="Nykrynova M."/>
            <person name="Rychlik I."/>
        </authorList>
    </citation>
    <scope>NUCLEOTIDE SEQUENCE [LARGE SCALE GENOMIC DNA]</scope>
    <source>
        <strain evidence="3 4">153_Feed</strain>
    </source>
</reference>
<dbReference type="Proteomes" id="UP001529256">
    <property type="component" value="Unassembled WGS sequence"/>
</dbReference>
<keyword evidence="2" id="KW-0472">Membrane</keyword>
<dbReference type="RefSeq" id="WP_289510897.1">
    <property type="nucleotide sequence ID" value="NZ_JAUDEA010000004.1"/>
</dbReference>
<feature type="transmembrane region" description="Helical" evidence="2">
    <location>
        <begin position="162"/>
        <end position="192"/>
    </location>
</feature>